<dbReference type="Pfam" id="PF03446">
    <property type="entry name" value="NAD_binding_2"/>
    <property type="match status" value="1"/>
</dbReference>
<organism evidence="6 7">
    <name type="scientific">Burkholderia dolosa</name>
    <dbReference type="NCBI Taxonomy" id="152500"/>
    <lineage>
        <taxon>Bacteria</taxon>
        <taxon>Pseudomonadati</taxon>
        <taxon>Pseudomonadota</taxon>
        <taxon>Betaproteobacteria</taxon>
        <taxon>Burkholderiales</taxon>
        <taxon>Burkholderiaceae</taxon>
        <taxon>Burkholderia</taxon>
        <taxon>Burkholderia cepacia complex</taxon>
    </lineage>
</organism>
<dbReference type="Gene3D" id="3.40.50.720">
    <property type="entry name" value="NAD(P)-binding Rossmann-like Domain"/>
    <property type="match status" value="1"/>
</dbReference>
<dbReference type="PRINTS" id="PR00076">
    <property type="entry name" value="6PGDHDRGNASE"/>
</dbReference>
<dbReference type="GO" id="GO:0050661">
    <property type="term" value="F:NADP binding"/>
    <property type="evidence" value="ECO:0007669"/>
    <property type="project" value="InterPro"/>
</dbReference>
<evidence type="ECO:0000256" key="3">
    <source>
        <dbReference type="PIRSR" id="PIRSR000103-1"/>
    </source>
</evidence>
<feature type="active site" evidence="3">
    <location>
        <position position="173"/>
    </location>
</feature>
<evidence type="ECO:0000256" key="2">
    <source>
        <dbReference type="ARBA" id="ARBA00023027"/>
    </source>
</evidence>
<dbReference type="InterPro" id="IPR029154">
    <property type="entry name" value="HIBADH-like_NADP-bd"/>
</dbReference>
<dbReference type="InterPro" id="IPR008927">
    <property type="entry name" value="6-PGluconate_DH-like_C_sf"/>
</dbReference>
<protein>
    <submittedName>
        <fullName evidence="6">NAD(P)-dependent oxidoreductase</fullName>
    </submittedName>
</protein>
<dbReference type="PANTHER" id="PTHR43060">
    <property type="entry name" value="3-HYDROXYISOBUTYRATE DEHYDROGENASE-LIKE 1, MITOCHONDRIAL-RELATED"/>
    <property type="match status" value="1"/>
</dbReference>
<dbReference type="InterPro" id="IPR006115">
    <property type="entry name" value="6PGDH_NADP-bd"/>
</dbReference>
<gene>
    <name evidence="6" type="ORF">I6K02_18820</name>
</gene>
<dbReference type="PIRSF" id="PIRSF000103">
    <property type="entry name" value="HIBADH"/>
    <property type="match status" value="1"/>
</dbReference>
<feature type="domain" description="6-phosphogluconate dehydrogenase NADP-binding" evidence="4">
    <location>
        <begin position="4"/>
        <end position="164"/>
    </location>
</feature>
<dbReference type="SUPFAM" id="SSF51735">
    <property type="entry name" value="NAD(P)-binding Rossmann-fold domains"/>
    <property type="match status" value="1"/>
</dbReference>
<keyword evidence="7" id="KW-1185">Reference proteome</keyword>
<dbReference type="PANTHER" id="PTHR43060:SF15">
    <property type="entry name" value="3-HYDROXYISOBUTYRATE DEHYDROGENASE-LIKE 1, MITOCHONDRIAL-RELATED"/>
    <property type="match status" value="1"/>
</dbReference>
<dbReference type="GO" id="GO:0004616">
    <property type="term" value="F:phosphogluconate dehydrogenase (decarboxylating) activity"/>
    <property type="evidence" value="ECO:0007669"/>
    <property type="project" value="InterPro"/>
</dbReference>
<evidence type="ECO:0000256" key="1">
    <source>
        <dbReference type="ARBA" id="ARBA00023002"/>
    </source>
</evidence>
<evidence type="ECO:0000259" key="5">
    <source>
        <dbReference type="Pfam" id="PF14833"/>
    </source>
</evidence>
<keyword evidence="2" id="KW-0520">NAD</keyword>
<dbReference type="SUPFAM" id="SSF48179">
    <property type="entry name" value="6-phosphogluconate dehydrogenase C-terminal domain-like"/>
    <property type="match status" value="1"/>
</dbReference>
<dbReference type="GO" id="GO:0051287">
    <property type="term" value="F:NAD binding"/>
    <property type="evidence" value="ECO:0007669"/>
    <property type="project" value="InterPro"/>
</dbReference>
<dbReference type="InterPro" id="IPR036291">
    <property type="entry name" value="NAD(P)-bd_dom_sf"/>
</dbReference>
<dbReference type="Proteomes" id="UP000625568">
    <property type="component" value="Chromosome 2"/>
</dbReference>
<accession>A0A892I5A5</accession>
<dbReference type="InterPro" id="IPR013328">
    <property type="entry name" value="6PGD_dom2"/>
</dbReference>
<evidence type="ECO:0000259" key="4">
    <source>
        <dbReference type="Pfam" id="PF03446"/>
    </source>
</evidence>
<evidence type="ECO:0000313" key="7">
    <source>
        <dbReference type="Proteomes" id="UP000625568"/>
    </source>
</evidence>
<keyword evidence="1" id="KW-0560">Oxidoreductase</keyword>
<dbReference type="InterPro" id="IPR006183">
    <property type="entry name" value="Pgluconate_DH"/>
</dbReference>
<dbReference type="Gene3D" id="1.10.1040.10">
    <property type="entry name" value="N-(1-d-carboxylethyl)-l-norvaline Dehydrogenase, domain 2"/>
    <property type="match status" value="1"/>
</dbReference>
<dbReference type="RefSeq" id="WP_045552263.1">
    <property type="nucleotide sequence ID" value="NZ_CABVPR010000025.1"/>
</dbReference>
<name>A0A892I5A5_9BURK</name>
<dbReference type="InterPro" id="IPR015815">
    <property type="entry name" value="HIBADH-related"/>
</dbReference>
<feature type="domain" description="3-hydroxyisobutyrate dehydrogenase-like NAD-binding" evidence="5">
    <location>
        <begin position="167"/>
        <end position="278"/>
    </location>
</feature>
<dbReference type="GeneID" id="93130336"/>
<evidence type="ECO:0000313" key="6">
    <source>
        <dbReference type="EMBL" id="QRO80383.1"/>
    </source>
</evidence>
<dbReference type="AlphaFoldDB" id="A0A892I5A5"/>
<dbReference type="EMBL" id="CP069483">
    <property type="protein sequence ID" value="QRO80383.1"/>
    <property type="molecule type" value="Genomic_DNA"/>
</dbReference>
<reference evidence="6 7" key="1">
    <citation type="submission" date="2021-02" db="EMBL/GenBank/DDBJ databases">
        <title>FDA dAtabase for Regulatory Grade micrObial Sequences (FDA-ARGOS): Supporting development and validation of Infectious Disease Dx tests.</title>
        <authorList>
            <person name="Minogue T."/>
            <person name="Wolcott M."/>
            <person name="Wasieloski L."/>
            <person name="Aguilar W."/>
            <person name="Moore D."/>
            <person name="Jaissle J."/>
            <person name="Tallon L."/>
            <person name="Sadzewicz L."/>
            <person name="Zhao X."/>
            <person name="Boylan J."/>
            <person name="Ott S."/>
            <person name="Bowen H."/>
            <person name="Vavikolanu K."/>
            <person name="Mehta A."/>
            <person name="Aluvathingal J."/>
            <person name="Nadendla S."/>
            <person name="Yan Y."/>
            <person name="Sichtig H."/>
        </authorList>
    </citation>
    <scope>NUCLEOTIDE SEQUENCE [LARGE SCALE GENOMIC DNA]</scope>
    <source>
        <strain evidence="6 7">FDAARGOS_1272</strain>
    </source>
</reference>
<sequence>MKQQIGLIGVGLMGHGIARNVLKHGYPLTVVEHPGNQPLDELLRGGARAVRTARELAVESDVVILCVTGSPEVEAVLTGEEGVLSGLKGNAIVVDCSTAVPESTARMARLVEAAGGRFVDAPMTRGAREAHEGRLNLLVGATPELFAEIRPVLACFAENITRVGDVGAGHSMKLLHNYVSLGTIALLSEAVACAKRSGVDVAVLADVLANGGGGGAALNRLRPFLETGDTSALPFHMANAFKDLSYYSAMAKGVDAAHAIAAAVTDTYRGAVADAGAHCPVLKLADVLIAAPTGDDDGSLAASAMQPESRS</sequence>
<proteinExistence type="predicted"/>
<dbReference type="Pfam" id="PF14833">
    <property type="entry name" value="NAD_binding_11"/>
    <property type="match status" value="1"/>
</dbReference>